<dbReference type="SUPFAM" id="SSF47370">
    <property type="entry name" value="Bromodomain"/>
    <property type="match status" value="2"/>
</dbReference>
<evidence type="ECO:0000313" key="12">
    <source>
        <dbReference type="Proteomes" id="UP001214415"/>
    </source>
</evidence>
<evidence type="ECO:0000259" key="10">
    <source>
        <dbReference type="PROSITE" id="PS50014"/>
    </source>
</evidence>
<dbReference type="GO" id="GO:0006338">
    <property type="term" value="P:chromatin remodeling"/>
    <property type="evidence" value="ECO:0007669"/>
    <property type="project" value="InterPro"/>
</dbReference>
<dbReference type="Proteomes" id="UP001214415">
    <property type="component" value="Chromosome 3"/>
</dbReference>
<name>A0AAF0EBC6_9BASI</name>
<feature type="domain" description="Bromo" evidence="10">
    <location>
        <begin position="293"/>
        <end position="363"/>
    </location>
</feature>
<feature type="compositionally biased region" description="Low complexity" evidence="9">
    <location>
        <begin position="428"/>
        <end position="440"/>
    </location>
</feature>
<evidence type="ECO:0000256" key="7">
    <source>
        <dbReference type="ARBA" id="ARBA00023242"/>
    </source>
</evidence>
<dbReference type="InterPro" id="IPR018359">
    <property type="entry name" value="Bromodomain_CS"/>
</dbReference>
<accession>A0AAF0EBC6</accession>
<evidence type="ECO:0000256" key="8">
    <source>
        <dbReference type="PROSITE-ProRule" id="PRU00035"/>
    </source>
</evidence>
<dbReference type="AlphaFoldDB" id="A0AAF0EBC6"/>
<dbReference type="InterPro" id="IPR037382">
    <property type="entry name" value="Rsc/polybromo"/>
</dbReference>
<evidence type="ECO:0000256" key="5">
    <source>
        <dbReference type="ARBA" id="ARBA00023117"/>
    </source>
</evidence>
<dbReference type="SMART" id="SM00297">
    <property type="entry name" value="BROMO"/>
    <property type="match status" value="2"/>
</dbReference>
<gene>
    <name evidence="11" type="ORF">MEQU1_001936</name>
</gene>
<feature type="compositionally biased region" description="Pro residues" evidence="9">
    <location>
        <begin position="400"/>
        <end position="424"/>
    </location>
</feature>
<keyword evidence="6" id="KW-0804">Transcription</keyword>
<proteinExistence type="predicted"/>
<dbReference type="PANTHER" id="PTHR16062:SF23">
    <property type="entry name" value="BROMO DOMAIN-CONTAINING PROTEIN"/>
    <property type="match status" value="1"/>
</dbReference>
<dbReference type="PANTHER" id="PTHR16062">
    <property type="entry name" value="SWI/SNF-RELATED"/>
    <property type="match status" value="1"/>
</dbReference>
<keyword evidence="3" id="KW-0156">Chromatin regulator</keyword>
<keyword evidence="5 8" id="KW-0103">Bromodomain</keyword>
<dbReference type="EMBL" id="CP119902">
    <property type="protein sequence ID" value="WFD23247.1"/>
    <property type="molecule type" value="Genomic_DNA"/>
</dbReference>
<reference evidence="11" key="1">
    <citation type="submission" date="2023-03" db="EMBL/GenBank/DDBJ databases">
        <title>Mating type loci evolution in Malassezia.</title>
        <authorList>
            <person name="Coelho M.A."/>
        </authorList>
    </citation>
    <scope>NUCLEOTIDE SEQUENCE</scope>
    <source>
        <strain evidence="11">CBS 12830</strain>
    </source>
</reference>
<dbReference type="GO" id="GO:0003682">
    <property type="term" value="F:chromatin binding"/>
    <property type="evidence" value="ECO:0007669"/>
    <property type="project" value="TreeGrafter"/>
</dbReference>
<evidence type="ECO:0000256" key="3">
    <source>
        <dbReference type="ARBA" id="ARBA00022853"/>
    </source>
</evidence>
<dbReference type="InterPro" id="IPR001487">
    <property type="entry name" value="Bromodomain"/>
</dbReference>
<evidence type="ECO:0000256" key="1">
    <source>
        <dbReference type="ARBA" id="ARBA00004123"/>
    </source>
</evidence>
<evidence type="ECO:0000256" key="4">
    <source>
        <dbReference type="ARBA" id="ARBA00023015"/>
    </source>
</evidence>
<sequence>MPTLTLSKASGAPAQAPSADEQVRKSSRIGTRKESEMPTPAAEDVAVMGRKLVDRLLAARDVRDGDLLSEPFMRLPSRRQYPDYYAVIRRPITLSEVRTKLKQKEYPTWTDLKQDLELICTNAKRFNMRDSDIWLKARDLHSMIKDLTTSVYDEWLASHSDAGTPHPAPTDAARDSPAPARSHKITLRAPRTTTEPVKDKTASPEPTKATTATPATPAEPSIPATPATPATASPSIARMGPSTSRPLVSPSVPTPTTASYVVEPRRRGAPRGKRLKVMLRWLVQSLMALQDSDGHLHVDMFMELPSRDEYPDYYQFVQQPISLAEIERKLDGKEYINPYALVSDVRLMLSNAKFYNEEGSLVWNDADALQQHLERSLIPALLAEGFTLDPHDHRQAALPPGTPGVVPPPPPSAIATPSPVPKPPIARVTSAAAPTATAPSPAAPPAAPPVPAAPVPVPPPPPTLERVVKDMSARVWPPSLAAWAAPAACQVEAVAPPKPTSPPPCVVVKVRVHTPHTTWEVQLGVDHVQRHALRLPQGAITTEWRFCPRDTTVGEGPPPRFCVDQQALHAQWHDEGWLVAWDVQPGIHTLEAQWPSEWGAAPLSIYLGT</sequence>
<dbReference type="GO" id="GO:0016586">
    <property type="term" value="C:RSC-type complex"/>
    <property type="evidence" value="ECO:0007669"/>
    <property type="project" value="InterPro"/>
</dbReference>
<keyword evidence="12" id="KW-1185">Reference proteome</keyword>
<keyword evidence="4" id="KW-0805">Transcription regulation</keyword>
<dbReference type="PRINTS" id="PR00503">
    <property type="entry name" value="BROMODOMAIN"/>
</dbReference>
<evidence type="ECO:0000256" key="2">
    <source>
        <dbReference type="ARBA" id="ARBA00022737"/>
    </source>
</evidence>
<organism evidence="11 12">
    <name type="scientific">Malassezia equina</name>
    <dbReference type="NCBI Taxonomy" id="1381935"/>
    <lineage>
        <taxon>Eukaryota</taxon>
        <taxon>Fungi</taxon>
        <taxon>Dikarya</taxon>
        <taxon>Basidiomycota</taxon>
        <taxon>Ustilaginomycotina</taxon>
        <taxon>Malasseziomycetes</taxon>
        <taxon>Malasseziales</taxon>
        <taxon>Malasseziaceae</taxon>
        <taxon>Malassezia</taxon>
    </lineage>
</organism>
<dbReference type="PROSITE" id="PS00633">
    <property type="entry name" value="BROMODOMAIN_1"/>
    <property type="match status" value="1"/>
</dbReference>
<feature type="region of interest" description="Disordered" evidence="9">
    <location>
        <begin position="391"/>
        <end position="457"/>
    </location>
</feature>
<feature type="region of interest" description="Disordered" evidence="9">
    <location>
        <begin position="160"/>
        <end position="267"/>
    </location>
</feature>
<feature type="compositionally biased region" description="Pro residues" evidence="9">
    <location>
        <begin position="441"/>
        <end position="457"/>
    </location>
</feature>
<evidence type="ECO:0000256" key="9">
    <source>
        <dbReference type="SAM" id="MobiDB-lite"/>
    </source>
</evidence>
<evidence type="ECO:0000313" key="11">
    <source>
        <dbReference type="EMBL" id="WFD23247.1"/>
    </source>
</evidence>
<keyword evidence="7" id="KW-0539">Nucleus</keyword>
<comment type="subcellular location">
    <subcellularLocation>
        <location evidence="1">Nucleus</location>
    </subcellularLocation>
</comment>
<feature type="compositionally biased region" description="Low complexity" evidence="9">
    <location>
        <begin position="203"/>
        <end position="262"/>
    </location>
</feature>
<feature type="region of interest" description="Disordered" evidence="9">
    <location>
        <begin position="1"/>
        <end position="41"/>
    </location>
</feature>
<dbReference type="CDD" id="cd04369">
    <property type="entry name" value="Bromodomain"/>
    <property type="match status" value="1"/>
</dbReference>
<dbReference type="PROSITE" id="PS50014">
    <property type="entry name" value="BROMODOMAIN_2"/>
    <property type="match status" value="2"/>
</dbReference>
<protein>
    <recommendedName>
        <fullName evidence="10">Bromo domain-containing protein</fullName>
    </recommendedName>
</protein>
<dbReference type="InterPro" id="IPR036427">
    <property type="entry name" value="Bromodomain-like_sf"/>
</dbReference>
<dbReference type="GO" id="GO:0006368">
    <property type="term" value="P:transcription elongation by RNA polymerase II"/>
    <property type="evidence" value="ECO:0007669"/>
    <property type="project" value="TreeGrafter"/>
</dbReference>
<dbReference type="Pfam" id="PF00439">
    <property type="entry name" value="Bromodomain"/>
    <property type="match status" value="2"/>
</dbReference>
<evidence type="ECO:0000256" key="6">
    <source>
        <dbReference type="ARBA" id="ARBA00023163"/>
    </source>
</evidence>
<keyword evidence="2" id="KW-0677">Repeat</keyword>
<feature type="domain" description="Bromo" evidence="10">
    <location>
        <begin position="64"/>
        <end position="134"/>
    </location>
</feature>
<dbReference type="Gene3D" id="1.20.920.10">
    <property type="entry name" value="Bromodomain-like"/>
    <property type="match status" value="2"/>
</dbReference>